<evidence type="ECO:0000259" key="12">
    <source>
        <dbReference type="PROSITE" id="PS50893"/>
    </source>
</evidence>
<feature type="transmembrane region" description="Helical" evidence="11">
    <location>
        <begin position="20"/>
        <end position="38"/>
    </location>
</feature>
<keyword evidence="8 11" id="KW-0472">Membrane</keyword>
<dbReference type="InterPro" id="IPR027417">
    <property type="entry name" value="P-loop_NTPase"/>
</dbReference>
<organism evidence="14 15">
    <name type="scientific">Truncatella angustata</name>
    <dbReference type="NCBI Taxonomy" id="152316"/>
    <lineage>
        <taxon>Eukaryota</taxon>
        <taxon>Fungi</taxon>
        <taxon>Dikarya</taxon>
        <taxon>Ascomycota</taxon>
        <taxon>Pezizomycotina</taxon>
        <taxon>Sordariomycetes</taxon>
        <taxon>Xylariomycetidae</taxon>
        <taxon>Amphisphaeriales</taxon>
        <taxon>Sporocadaceae</taxon>
        <taxon>Truncatella</taxon>
    </lineage>
</organism>
<feature type="transmembrane region" description="Helical" evidence="11">
    <location>
        <begin position="479"/>
        <end position="498"/>
    </location>
</feature>
<evidence type="ECO:0008006" key="16">
    <source>
        <dbReference type="Google" id="ProtNLM"/>
    </source>
</evidence>
<dbReference type="InterPro" id="IPR017871">
    <property type="entry name" value="ABC_transporter-like_CS"/>
</dbReference>
<dbReference type="CDD" id="cd18583">
    <property type="entry name" value="ABC_6TM_HMT1"/>
    <property type="match status" value="1"/>
</dbReference>
<feature type="transmembrane region" description="Helical" evidence="11">
    <location>
        <begin position="159"/>
        <end position="180"/>
    </location>
</feature>
<dbReference type="RefSeq" id="XP_045958106.1">
    <property type="nucleotide sequence ID" value="XM_046097972.1"/>
</dbReference>
<evidence type="ECO:0000256" key="2">
    <source>
        <dbReference type="ARBA" id="ARBA00022448"/>
    </source>
</evidence>
<evidence type="ECO:0000256" key="8">
    <source>
        <dbReference type="ARBA" id="ARBA00023136"/>
    </source>
</evidence>
<protein>
    <recommendedName>
        <fullName evidence="16">Heavy metal tolerance protein</fullName>
    </recommendedName>
</protein>
<comment type="caution">
    <text evidence="14">The sequence shown here is derived from an EMBL/GenBank/DDBJ whole genome shotgun (WGS) entry which is preliminary data.</text>
</comment>
<dbReference type="PANTHER" id="PTHR24221">
    <property type="entry name" value="ATP-BINDING CASSETTE SUB-FAMILY B"/>
    <property type="match status" value="1"/>
</dbReference>
<accession>A0A9P8UKN1</accession>
<dbReference type="GO" id="GO:0005774">
    <property type="term" value="C:vacuolar membrane"/>
    <property type="evidence" value="ECO:0007669"/>
    <property type="project" value="TreeGrafter"/>
</dbReference>
<dbReference type="PROSITE" id="PS00211">
    <property type="entry name" value="ABC_TRANSPORTER_1"/>
    <property type="match status" value="1"/>
</dbReference>
<dbReference type="SUPFAM" id="SSF90123">
    <property type="entry name" value="ABC transporter transmembrane region"/>
    <property type="match status" value="1"/>
</dbReference>
<dbReference type="InterPro" id="IPR003439">
    <property type="entry name" value="ABC_transporter-like_ATP-bd"/>
</dbReference>
<evidence type="ECO:0000313" key="14">
    <source>
        <dbReference type="EMBL" id="KAH6653836.1"/>
    </source>
</evidence>
<name>A0A9P8UKN1_9PEZI</name>
<dbReference type="SUPFAM" id="SSF52540">
    <property type="entry name" value="P-loop containing nucleoside triphosphate hydrolases"/>
    <property type="match status" value="1"/>
</dbReference>
<dbReference type="PROSITE" id="PS50893">
    <property type="entry name" value="ABC_TRANSPORTER_2"/>
    <property type="match status" value="1"/>
</dbReference>
<feature type="region of interest" description="Disordered" evidence="10">
    <location>
        <begin position="913"/>
        <end position="945"/>
    </location>
</feature>
<evidence type="ECO:0000256" key="11">
    <source>
        <dbReference type="SAM" id="Phobius"/>
    </source>
</evidence>
<dbReference type="GO" id="GO:0005524">
    <property type="term" value="F:ATP binding"/>
    <property type="evidence" value="ECO:0007669"/>
    <property type="project" value="UniProtKB-KW"/>
</dbReference>
<dbReference type="PROSITE" id="PS50929">
    <property type="entry name" value="ABC_TM1F"/>
    <property type="match status" value="1"/>
</dbReference>
<evidence type="ECO:0000256" key="4">
    <source>
        <dbReference type="ARBA" id="ARBA00022741"/>
    </source>
</evidence>
<keyword evidence="2" id="KW-0813">Transport</keyword>
<dbReference type="EMBL" id="JAGPXC010000004">
    <property type="protein sequence ID" value="KAH6653836.1"/>
    <property type="molecule type" value="Genomic_DNA"/>
</dbReference>
<dbReference type="FunFam" id="1.20.1560.10:FF:000050">
    <property type="entry name" value="Vacuolar ABC heavy metal transporter (Hmt1)"/>
    <property type="match status" value="1"/>
</dbReference>
<keyword evidence="4" id="KW-0547">Nucleotide-binding</keyword>
<dbReference type="OrthoDB" id="6500128at2759"/>
<dbReference type="FunFam" id="3.40.50.300:FF:000186">
    <property type="entry name" value="ATP-binding cassette sub-family B member 7, mitochondrial"/>
    <property type="match status" value="1"/>
</dbReference>
<dbReference type="Proteomes" id="UP000758603">
    <property type="component" value="Unassembled WGS sequence"/>
</dbReference>
<feature type="transmembrane region" description="Helical" evidence="11">
    <location>
        <begin position="87"/>
        <end position="111"/>
    </location>
</feature>
<dbReference type="InterPro" id="IPR011527">
    <property type="entry name" value="ABC1_TM_dom"/>
</dbReference>
<evidence type="ECO:0000313" key="15">
    <source>
        <dbReference type="Proteomes" id="UP000758603"/>
    </source>
</evidence>
<dbReference type="PANTHER" id="PTHR24221:SF651">
    <property type="entry name" value="HEAVY METAL TOLERANCE PROTEIN"/>
    <property type="match status" value="1"/>
</dbReference>
<keyword evidence="15" id="KW-1185">Reference proteome</keyword>
<dbReference type="Pfam" id="PF00005">
    <property type="entry name" value="ABC_tran"/>
    <property type="match status" value="1"/>
</dbReference>
<gene>
    <name evidence="14" type="ORF">BKA67DRAFT_518020</name>
</gene>
<sequence length="945" mass="105866">MELPFVVSPEEEPLETFRNALQYAYPGVLLFAFIVVGATDSVITALRRDDVVVPSVTGPGGKPLPVTKRRREFEDEDEERYSPACKAFFRCCMMLATFTFFCAGANVAVRALYNRTASGGHGWWCGEPKTVFIVGSAFLYLYVTVTLFDWISAPCLVHIVLWCIAFLGDLMIVVSDVVILTRPHNVLVNLEDNMYMVVGGTNIWDNVDLSLSGLRLALLAGMITVYYAIAWLRTQVNRAGLEDSYPSDADETTPLVNGNHNGYLSNGHSRNGAAHSTNGTIEGSSAPTVDEEATFYRPEKLPHTTWVEYLRGYSVFFPYMWPAKKLRLQVIVVVCFILLILQRVFFVMVPAQLKEVTDELSGDRHPGEQLKMPWVSVGLLILYKLLQGPSGLLGSIRSLIWIPVSQHAYRALTTSAFEHVHSLSLDFHLGKRTGEVLSALNKGSSVNSFLEQVTFQVFPMLIDLFLAVGYFFWKFDATYAVLVCIITFYYLFLTIRMAQSTADQRRLMSNADREEEAVKNDSIISYETVKYFNAEDFEFKRYRQAIKNYQAAEAKVTWSISTMSICQSLVFMTGMLVAMMLGAYQVSTGTRTVGDFVALMTYLNQLQGPLNFFGTFYRTVQQSMISGERLLELFKQRPTVVDRPGAKAVTKCDGAIEFSKVQFSYDPRRPALRDLSFECQPGTTTALVGESGGGKSTLFRLLYRYFNSTGGVIKIDGQDIKDVTIDSVRRHIGVVPQDTILFNDTLMYNLRYANQDATEEDIIAACEAASIHERIMSFPDGYYTKVGERGLRLSGGEKQRVAIARTLLKNPKIIMLDEATSALDTQTEQEIQSRLAKIGKGRTLLIIAHRLSTITHADQILVLKNGRIMEQGNHESLLEREGGIYAKMWSKQAKAQRAAQDLFAAQHRAEKYMRKASLNGSGPDDDSSSSSDESTRNGQHRQQDE</sequence>
<dbReference type="SMART" id="SM00382">
    <property type="entry name" value="AAA"/>
    <property type="match status" value="1"/>
</dbReference>
<dbReference type="GO" id="GO:0140359">
    <property type="term" value="F:ABC-type transporter activity"/>
    <property type="evidence" value="ECO:0007669"/>
    <property type="project" value="InterPro"/>
</dbReference>
<dbReference type="Gene3D" id="1.20.1560.10">
    <property type="entry name" value="ABC transporter type 1, transmembrane domain"/>
    <property type="match status" value="1"/>
</dbReference>
<keyword evidence="5" id="KW-0067">ATP-binding</keyword>
<evidence type="ECO:0000256" key="10">
    <source>
        <dbReference type="SAM" id="MobiDB-lite"/>
    </source>
</evidence>
<evidence type="ECO:0000256" key="6">
    <source>
        <dbReference type="ARBA" id="ARBA00022946"/>
    </source>
</evidence>
<dbReference type="GO" id="GO:0016887">
    <property type="term" value="F:ATP hydrolysis activity"/>
    <property type="evidence" value="ECO:0007669"/>
    <property type="project" value="InterPro"/>
</dbReference>
<feature type="transmembrane region" description="Helical" evidence="11">
    <location>
        <begin position="214"/>
        <end position="232"/>
    </location>
</feature>
<dbReference type="InterPro" id="IPR003593">
    <property type="entry name" value="AAA+_ATPase"/>
</dbReference>
<comment type="subcellular location">
    <subcellularLocation>
        <location evidence="1">Membrane</location>
        <topology evidence="1">Multi-pass membrane protein</topology>
    </subcellularLocation>
</comment>
<feature type="domain" description="ABC transporter" evidence="12">
    <location>
        <begin position="656"/>
        <end position="890"/>
    </location>
</feature>
<dbReference type="GeneID" id="70126864"/>
<evidence type="ECO:0000259" key="13">
    <source>
        <dbReference type="PROSITE" id="PS50929"/>
    </source>
</evidence>
<reference evidence="14" key="1">
    <citation type="journal article" date="2021" name="Nat. Commun.">
        <title>Genetic determinants of endophytism in the Arabidopsis root mycobiome.</title>
        <authorList>
            <person name="Mesny F."/>
            <person name="Miyauchi S."/>
            <person name="Thiergart T."/>
            <person name="Pickel B."/>
            <person name="Atanasova L."/>
            <person name="Karlsson M."/>
            <person name="Huettel B."/>
            <person name="Barry K.W."/>
            <person name="Haridas S."/>
            <person name="Chen C."/>
            <person name="Bauer D."/>
            <person name="Andreopoulos W."/>
            <person name="Pangilinan J."/>
            <person name="LaButti K."/>
            <person name="Riley R."/>
            <person name="Lipzen A."/>
            <person name="Clum A."/>
            <person name="Drula E."/>
            <person name="Henrissat B."/>
            <person name="Kohler A."/>
            <person name="Grigoriev I.V."/>
            <person name="Martin F.M."/>
            <person name="Hacquard S."/>
        </authorList>
    </citation>
    <scope>NUCLEOTIDE SEQUENCE</scope>
    <source>
        <strain evidence="14">MPI-SDFR-AT-0073</strain>
    </source>
</reference>
<evidence type="ECO:0000256" key="7">
    <source>
        <dbReference type="ARBA" id="ARBA00022989"/>
    </source>
</evidence>
<keyword evidence="7 11" id="KW-1133">Transmembrane helix</keyword>
<dbReference type="AlphaFoldDB" id="A0A9P8UKN1"/>
<feature type="transmembrane region" description="Helical" evidence="11">
    <location>
        <begin position="330"/>
        <end position="349"/>
    </location>
</feature>
<keyword evidence="3 11" id="KW-0812">Transmembrane</keyword>
<dbReference type="GO" id="GO:0000041">
    <property type="term" value="P:transition metal ion transport"/>
    <property type="evidence" value="ECO:0007669"/>
    <property type="project" value="UniProtKB-ARBA"/>
</dbReference>
<dbReference type="CDD" id="cd03253">
    <property type="entry name" value="ABCC_ATM1_transporter"/>
    <property type="match status" value="1"/>
</dbReference>
<evidence type="ECO:0000256" key="3">
    <source>
        <dbReference type="ARBA" id="ARBA00022692"/>
    </source>
</evidence>
<comment type="similarity">
    <text evidence="9">Belongs to the ABC transporter superfamily. ABCB family. Heavy Metal importer (TC 3.A.1.210) subfamily.</text>
</comment>
<dbReference type="InterPro" id="IPR036640">
    <property type="entry name" value="ABC1_TM_sf"/>
</dbReference>
<dbReference type="InterPro" id="IPR039421">
    <property type="entry name" value="Type_1_exporter"/>
</dbReference>
<feature type="transmembrane region" description="Helical" evidence="11">
    <location>
        <begin position="131"/>
        <end position="152"/>
    </location>
</feature>
<evidence type="ECO:0000256" key="5">
    <source>
        <dbReference type="ARBA" id="ARBA00022840"/>
    </source>
</evidence>
<feature type="domain" description="ABC transmembrane type-1" evidence="13">
    <location>
        <begin position="333"/>
        <end position="622"/>
    </location>
</feature>
<proteinExistence type="inferred from homology"/>
<dbReference type="Gene3D" id="3.40.50.300">
    <property type="entry name" value="P-loop containing nucleotide triphosphate hydrolases"/>
    <property type="match status" value="1"/>
</dbReference>
<evidence type="ECO:0000256" key="1">
    <source>
        <dbReference type="ARBA" id="ARBA00004141"/>
    </source>
</evidence>
<dbReference type="Pfam" id="PF00664">
    <property type="entry name" value="ABC_membrane"/>
    <property type="match status" value="1"/>
</dbReference>
<keyword evidence="6" id="KW-0809">Transit peptide</keyword>
<feature type="transmembrane region" description="Helical" evidence="11">
    <location>
        <begin position="453"/>
        <end position="473"/>
    </location>
</feature>
<evidence type="ECO:0000256" key="9">
    <source>
        <dbReference type="ARBA" id="ARBA00024363"/>
    </source>
</evidence>